<name>A0A0G0QPB1_9BACT</name>
<feature type="transmembrane region" description="Helical" evidence="1">
    <location>
        <begin position="91"/>
        <end position="115"/>
    </location>
</feature>
<reference evidence="3 4" key="1">
    <citation type="journal article" date="2015" name="Nature">
        <title>rRNA introns, odd ribosomes, and small enigmatic genomes across a large radiation of phyla.</title>
        <authorList>
            <person name="Brown C.T."/>
            <person name="Hug L.A."/>
            <person name="Thomas B.C."/>
            <person name="Sharon I."/>
            <person name="Castelle C.J."/>
            <person name="Singh A."/>
            <person name="Wilkins M.J."/>
            <person name="Williams K.H."/>
            <person name="Banfield J.F."/>
        </authorList>
    </citation>
    <scope>NUCLEOTIDE SEQUENCE [LARGE SCALE GENOMIC DNA]</scope>
</reference>
<dbReference type="Pfam" id="PF18895">
    <property type="entry name" value="T4SS_pilin"/>
    <property type="match status" value="1"/>
</dbReference>
<keyword evidence="1" id="KW-1133">Transmembrane helix</keyword>
<keyword evidence="1" id="KW-0472">Membrane</keyword>
<keyword evidence="1" id="KW-0812">Transmembrane</keyword>
<dbReference type="InterPro" id="IPR043993">
    <property type="entry name" value="T4SS_pilin"/>
</dbReference>
<feature type="chain" id="PRO_5002534101" evidence="2">
    <location>
        <begin position="20"/>
        <end position="141"/>
    </location>
</feature>
<evidence type="ECO:0000256" key="1">
    <source>
        <dbReference type="SAM" id="Phobius"/>
    </source>
</evidence>
<feature type="transmembrane region" description="Helical" evidence="1">
    <location>
        <begin position="50"/>
        <end position="70"/>
    </location>
</feature>
<accession>A0A0G0QPB1</accession>
<organism evidence="3 4">
    <name type="scientific">Candidatus Wolfebacteria bacterium GW2011_GWC2_39_22</name>
    <dbReference type="NCBI Taxonomy" id="1619013"/>
    <lineage>
        <taxon>Bacteria</taxon>
        <taxon>Candidatus Wolfeibacteriota</taxon>
    </lineage>
</organism>
<protein>
    <submittedName>
        <fullName evidence="3">Uncharacterized protein</fullName>
    </submittedName>
</protein>
<sequence>MKKLLLASLLSLSFVFLLAAPTVFGAGLVQCDEQNPTSCSLCALFETVKAIYSFVSQAAIILAVAFIMFGGYQMMISGANPGMYAKGKSHIFQALQGLALVLAAWFLVDILIRALTGTGNIYSMPWETLQCQGPEEIFVDP</sequence>
<proteinExistence type="predicted"/>
<dbReference type="Proteomes" id="UP000034665">
    <property type="component" value="Unassembled WGS sequence"/>
</dbReference>
<dbReference type="STRING" id="1619013.UT41_C0002G0009"/>
<keyword evidence="2" id="KW-0732">Signal</keyword>
<evidence type="ECO:0000313" key="4">
    <source>
        <dbReference type="Proteomes" id="UP000034665"/>
    </source>
</evidence>
<dbReference type="AlphaFoldDB" id="A0A0G0QPB1"/>
<gene>
    <name evidence="3" type="ORF">UT41_C0002G0009</name>
</gene>
<comment type="caution">
    <text evidence="3">The sequence shown here is derived from an EMBL/GenBank/DDBJ whole genome shotgun (WGS) entry which is preliminary data.</text>
</comment>
<evidence type="ECO:0000256" key="2">
    <source>
        <dbReference type="SAM" id="SignalP"/>
    </source>
</evidence>
<evidence type="ECO:0000313" key="3">
    <source>
        <dbReference type="EMBL" id="KKR12235.1"/>
    </source>
</evidence>
<feature type="signal peptide" evidence="2">
    <location>
        <begin position="1"/>
        <end position="19"/>
    </location>
</feature>
<dbReference type="EMBL" id="LBWR01000002">
    <property type="protein sequence ID" value="KKR12235.1"/>
    <property type="molecule type" value="Genomic_DNA"/>
</dbReference>